<protein>
    <recommendedName>
        <fullName evidence="3">Inovirus Gp2 family protein</fullName>
    </recommendedName>
</protein>
<evidence type="ECO:0000313" key="1">
    <source>
        <dbReference type="EMBL" id="SDU04793.1"/>
    </source>
</evidence>
<accession>A0A1H2FC05</accession>
<evidence type="ECO:0000313" key="2">
    <source>
        <dbReference type="Proteomes" id="UP000243232"/>
    </source>
</evidence>
<dbReference type="RefSeq" id="WP_090193813.1">
    <property type="nucleotide sequence ID" value="NZ_LT629785.1"/>
</dbReference>
<gene>
    <name evidence="1" type="ORF">SAMN05216296_1474</name>
</gene>
<proteinExistence type="predicted"/>
<dbReference type="OrthoDB" id="8592743at2"/>
<dbReference type="EMBL" id="LT629785">
    <property type="protein sequence ID" value="SDU04793.1"/>
    <property type="molecule type" value="Genomic_DNA"/>
</dbReference>
<reference evidence="2" key="1">
    <citation type="submission" date="2016-10" db="EMBL/GenBank/DDBJ databases">
        <authorList>
            <person name="Varghese N."/>
            <person name="Submissions S."/>
        </authorList>
    </citation>
    <scope>NUCLEOTIDE SEQUENCE [LARGE SCALE GENOMIC DNA]</scope>
    <source>
        <strain evidence="2">DSM 17875</strain>
    </source>
</reference>
<sequence>MNNRKHNTHLSQSDIALQIESLVQAIEHSDTPVFRITHKRSGYERVEQTRLSRYFIHVQQMHNLFDDRVPYDYSEHLLAFREACDDIGLQRSPNGPVCLSETGTYWLSHEQSMNVLTDRIRQLTRQRWYQRKAGDRAYEARKQSKEITAYSDALRSLYSRTTIVRLDLYYRPEAQVRLRVEQVFDHLDDLIYEHERHRTFEHLIGYTYSVEQGDRNDGSGYHIHAAYYFNGNQVCRDVWKAIEISELWGEVTRGQGYAHSCNHDKERYGDECGIGLIQREDQSKRPHVHKAMKYLVKDDQHLRVKPAGARCLRKGTLGRFRRSA</sequence>
<dbReference type="AlphaFoldDB" id="A0A1H2FC05"/>
<evidence type="ECO:0008006" key="3">
    <source>
        <dbReference type="Google" id="ProtNLM"/>
    </source>
</evidence>
<dbReference type="STRING" id="364197.SAMN05216296_1474"/>
<organism evidence="1 2">
    <name type="scientific">Pseudomonas pohangensis</name>
    <dbReference type="NCBI Taxonomy" id="364197"/>
    <lineage>
        <taxon>Bacteria</taxon>
        <taxon>Pseudomonadati</taxon>
        <taxon>Pseudomonadota</taxon>
        <taxon>Gammaproteobacteria</taxon>
        <taxon>Pseudomonadales</taxon>
        <taxon>Pseudomonadaceae</taxon>
        <taxon>Pseudomonas</taxon>
    </lineage>
</organism>
<name>A0A1H2FC05_9PSED</name>
<keyword evidence="2" id="KW-1185">Reference proteome</keyword>
<dbReference type="Proteomes" id="UP000243232">
    <property type="component" value="Chromosome I"/>
</dbReference>